<accession>A0A4Z1EDB9</accession>
<evidence type="ECO:0000313" key="1">
    <source>
        <dbReference type="EMBL" id="TGO10275.1"/>
    </source>
</evidence>
<evidence type="ECO:0000313" key="2">
    <source>
        <dbReference type="Proteomes" id="UP000297777"/>
    </source>
</evidence>
<proteinExistence type="predicted"/>
<comment type="caution">
    <text evidence="1">The sequence shown here is derived from an EMBL/GenBank/DDBJ whole genome shotgun (WGS) entry which is preliminary data.</text>
</comment>
<reference evidence="1 2" key="1">
    <citation type="submission" date="2017-12" db="EMBL/GenBank/DDBJ databases">
        <title>Comparative genomics of Botrytis spp.</title>
        <authorList>
            <person name="Valero-Jimenez C.A."/>
            <person name="Tapia P."/>
            <person name="Veloso J."/>
            <person name="Silva-Moreno E."/>
            <person name="Staats M."/>
            <person name="Valdes J.H."/>
            <person name="Van Kan J.A.L."/>
        </authorList>
    </citation>
    <scope>NUCLEOTIDE SEQUENCE [LARGE SCALE GENOMIC DNA]</scope>
    <source>
        <strain evidence="1 2">Bt9001</strain>
    </source>
</reference>
<gene>
    <name evidence="1" type="ORF">BTUL_0140g00270</name>
</gene>
<protein>
    <submittedName>
        <fullName evidence="1">Uncharacterized protein</fullName>
    </submittedName>
</protein>
<dbReference type="Proteomes" id="UP000297777">
    <property type="component" value="Unassembled WGS sequence"/>
</dbReference>
<name>A0A4Z1EDB9_9HELO</name>
<keyword evidence="2" id="KW-1185">Reference proteome</keyword>
<dbReference type="EMBL" id="PQXH01000140">
    <property type="protein sequence ID" value="TGO10275.1"/>
    <property type="molecule type" value="Genomic_DNA"/>
</dbReference>
<organism evidence="1 2">
    <name type="scientific">Botrytis tulipae</name>
    <dbReference type="NCBI Taxonomy" id="87230"/>
    <lineage>
        <taxon>Eukaryota</taxon>
        <taxon>Fungi</taxon>
        <taxon>Dikarya</taxon>
        <taxon>Ascomycota</taxon>
        <taxon>Pezizomycotina</taxon>
        <taxon>Leotiomycetes</taxon>
        <taxon>Helotiales</taxon>
        <taxon>Sclerotiniaceae</taxon>
        <taxon>Botrytis</taxon>
    </lineage>
</organism>
<dbReference type="AlphaFoldDB" id="A0A4Z1EDB9"/>
<dbReference type="OrthoDB" id="10331273at2759"/>
<sequence length="86" mass="8738">MAAIGASVGIEMTGLEAMKIGGALTMVVALDIETGLVAGQMFAADTAVDIQENCADENFPALPQMVAVVEKILVIEAGMVTGGKPM</sequence>